<name>A0AAV5U484_9BILA</name>
<dbReference type="Pfam" id="PF00651">
    <property type="entry name" value="BTB"/>
    <property type="match status" value="1"/>
</dbReference>
<evidence type="ECO:0000313" key="2">
    <source>
        <dbReference type="EMBL" id="GMT01669.1"/>
    </source>
</evidence>
<gene>
    <name evidence="2" type="ORF">PENTCL1PPCAC_23843</name>
</gene>
<comment type="caution">
    <text evidence="2">The sequence shown here is derived from an EMBL/GenBank/DDBJ whole genome shotgun (WGS) entry which is preliminary data.</text>
</comment>
<sequence>VKDDKINVEIPFSIIRMKGVKIIPRIDFTDPKEPRNDVALVIEGEKIYVNKYLSINSPVFNAMFYGNFAEKDKIEIKIEDASREEFLEMLHVIY</sequence>
<dbReference type="InterPro" id="IPR000210">
    <property type="entry name" value="BTB/POZ_dom"/>
</dbReference>
<evidence type="ECO:0000313" key="3">
    <source>
        <dbReference type="Proteomes" id="UP001432027"/>
    </source>
</evidence>
<accession>A0AAV5U484</accession>
<protein>
    <recommendedName>
        <fullName evidence="1">BTB domain-containing protein</fullName>
    </recommendedName>
</protein>
<feature type="non-terminal residue" evidence="2">
    <location>
        <position position="94"/>
    </location>
</feature>
<dbReference type="InterPro" id="IPR011333">
    <property type="entry name" value="SKP1/BTB/POZ_sf"/>
</dbReference>
<dbReference type="Proteomes" id="UP001432027">
    <property type="component" value="Unassembled WGS sequence"/>
</dbReference>
<dbReference type="PANTHER" id="PTHR47022:SF1">
    <property type="entry name" value="BTB AND MATH DOMAIN-CONTAINING PROTEIN 36-RELATED"/>
    <property type="match status" value="1"/>
</dbReference>
<proteinExistence type="predicted"/>
<keyword evidence="3" id="KW-1185">Reference proteome</keyword>
<evidence type="ECO:0000259" key="1">
    <source>
        <dbReference type="PROSITE" id="PS50097"/>
    </source>
</evidence>
<dbReference type="Gene3D" id="3.30.710.10">
    <property type="entry name" value="Potassium Channel Kv1.1, Chain A"/>
    <property type="match status" value="1"/>
</dbReference>
<organism evidence="2 3">
    <name type="scientific">Pristionchus entomophagus</name>
    <dbReference type="NCBI Taxonomy" id="358040"/>
    <lineage>
        <taxon>Eukaryota</taxon>
        <taxon>Metazoa</taxon>
        <taxon>Ecdysozoa</taxon>
        <taxon>Nematoda</taxon>
        <taxon>Chromadorea</taxon>
        <taxon>Rhabditida</taxon>
        <taxon>Rhabditina</taxon>
        <taxon>Diplogasteromorpha</taxon>
        <taxon>Diplogasteroidea</taxon>
        <taxon>Neodiplogasteridae</taxon>
        <taxon>Pristionchus</taxon>
    </lineage>
</organism>
<reference evidence="2" key="1">
    <citation type="submission" date="2023-10" db="EMBL/GenBank/DDBJ databases">
        <title>Genome assembly of Pristionchus species.</title>
        <authorList>
            <person name="Yoshida K."/>
            <person name="Sommer R.J."/>
        </authorList>
    </citation>
    <scope>NUCLEOTIDE SEQUENCE</scope>
    <source>
        <strain evidence="2">RS0144</strain>
    </source>
</reference>
<feature type="domain" description="BTB" evidence="1">
    <location>
        <begin position="36"/>
        <end position="94"/>
    </location>
</feature>
<feature type="non-terminal residue" evidence="2">
    <location>
        <position position="1"/>
    </location>
</feature>
<dbReference type="SUPFAM" id="SSF54695">
    <property type="entry name" value="POZ domain"/>
    <property type="match status" value="1"/>
</dbReference>
<dbReference type="AlphaFoldDB" id="A0AAV5U484"/>
<dbReference type="EMBL" id="BTSX01000005">
    <property type="protein sequence ID" value="GMT01669.1"/>
    <property type="molecule type" value="Genomic_DNA"/>
</dbReference>
<dbReference type="PANTHER" id="PTHR47022">
    <property type="entry name" value="BTB AND MATH DOMAIN-CONTAINING PROTEIN 36-RELATED"/>
    <property type="match status" value="1"/>
</dbReference>
<dbReference type="PROSITE" id="PS50097">
    <property type="entry name" value="BTB"/>
    <property type="match status" value="1"/>
</dbReference>
<dbReference type="CDD" id="cd18186">
    <property type="entry name" value="BTB_POZ_ZBTB_KLHL-like"/>
    <property type="match status" value="1"/>
</dbReference>